<sequence>MAMARNQLESEGGNRICSLVVWSLAAIKYPNDKWLFNISITVYRGRRKAYGRAQKCILKAVSSALEFPTSITPLMTAPYRNLLAIISISLLLSSGLNVYNLYELRTRGEFFELPTRYLLIFDFFVIIPGSTQAEPVASELPMTVNHAVLNFLFAQHYEITNDSEWATLIPSKGGRVHLPSTERPPSSGNNFEVALYHDLHCLDVIRSVFVSMRDGSSAYSPEAEECLGTIRQATLCTADITLEPAKLICYDGDTCNDVGPEASGNNVDHSCRDWVQVREFVESNQRGWDI</sequence>
<organism evidence="4 5">
    <name type="scientific">Lentinula aciculospora</name>
    <dbReference type="NCBI Taxonomy" id="153920"/>
    <lineage>
        <taxon>Eukaryota</taxon>
        <taxon>Fungi</taxon>
        <taxon>Dikarya</taxon>
        <taxon>Basidiomycota</taxon>
        <taxon>Agaricomycotina</taxon>
        <taxon>Agaricomycetes</taxon>
        <taxon>Agaricomycetidae</taxon>
        <taxon>Agaricales</taxon>
        <taxon>Marasmiineae</taxon>
        <taxon>Omphalotaceae</taxon>
        <taxon>Lentinula</taxon>
    </lineage>
</organism>
<dbReference type="AlphaFoldDB" id="A0A9W9A7Z1"/>
<dbReference type="EMBL" id="JAOTPV010000015">
    <property type="protein sequence ID" value="KAJ4474869.1"/>
    <property type="molecule type" value="Genomic_DNA"/>
</dbReference>
<comment type="pathway">
    <text evidence="1">Mycotoxin biosynthesis.</text>
</comment>
<comment type="caution">
    <text evidence="4">The sequence shown here is derived from an EMBL/GenBank/DDBJ whole genome shotgun (WGS) entry which is preliminary data.</text>
</comment>
<dbReference type="Proteomes" id="UP001150266">
    <property type="component" value="Unassembled WGS sequence"/>
</dbReference>
<name>A0A9W9A7Z1_9AGAR</name>
<dbReference type="PANTHER" id="PTHR33365">
    <property type="entry name" value="YALI0B05434P"/>
    <property type="match status" value="1"/>
</dbReference>
<proteinExistence type="inferred from homology"/>
<evidence type="ECO:0000256" key="3">
    <source>
        <dbReference type="ARBA" id="ARBA00035112"/>
    </source>
</evidence>
<dbReference type="PANTHER" id="PTHR33365:SF11">
    <property type="entry name" value="TAT PATHWAY SIGNAL SEQUENCE"/>
    <property type="match status" value="1"/>
</dbReference>
<dbReference type="GO" id="GO:0043386">
    <property type="term" value="P:mycotoxin biosynthetic process"/>
    <property type="evidence" value="ECO:0007669"/>
    <property type="project" value="InterPro"/>
</dbReference>
<evidence type="ECO:0000313" key="5">
    <source>
        <dbReference type="Proteomes" id="UP001150266"/>
    </source>
</evidence>
<keyword evidence="5" id="KW-1185">Reference proteome</keyword>
<dbReference type="Pfam" id="PF11807">
    <property type="entry name" value="UstYa"/>
    <property type="match status" value="1"/>
</dbReference>
<evidence type="ECO:0000313" key="4">
    <source>
        <dbReference type="EMBL" id="KAJ4474869.1"/>
    </source>
</evidence>
<reference evidence="4" key="1">
    <citation type="submission" date="2022-08" db="EMBL/GenBank/DDBJ databases">
        <title>A Global Phylogenomic Analysis of the Shiitake Genus Lentinula.</title>
        <authorList>
            <consortium name="DOE Joint Genome Institute"/>
            <person name="Sierra-Patev S."/>
            <person name="Min B."/>
            <person name="Naranjo-Ortiz M."/>
            <person name="Looney B."/>
            <person name="Konkel Z."/>
            <person name="Slot J.C."/>
            <person name="Sakamoto Y."/>
            <person name="Steenwyk J.L."/>
            <person name="Rokas A."/>
            <person name="Carro J."/>
            <person name="Camarero S."/>
            <person name="Ferreira P."/>
            <person name="Molpeceres G."/>
            <person name="Ruiz-Duenas F.J."/>
            <person name="Serrano A."/>
            <person name="Henrissat B."/>
            <person name="Drula E."/>
            <person name="Hughes K.W."/>
            <person name="Mata J.L."/>
            <person name="Ishikawa N.K."/>
            <person name="Vargas-Isla R."/>
            <person name="Ushijima S."/>
            <person name="Smith C.A."/>
            <person name="Ahrendt S."/>
            <person name="Andreopoulos W."/>
            <person name="He G."/>
            <person name="Labutti K."/>
            <person name="Lipzen A."/>
            <person name="Ng V."/>
            <person name="Riley R."/>
            <person name="Sandor L."/>
            <person name="Barry K."/>
            <person name="Martinez A.T."/>
            <person name="Xiao Y."/>
            <person name="Gibbons J.G."/>
            <person name="Terashima K."/>
            <person name="Grigoriev I.V."/>
            <person name="Hibbett D.S."/>
        </authorList>
    </citation>
    <scope>NUCLEOTIDE SEQUENCE</scope>
    <source>
        <strain evidence="4">JLM2183</strain>
    </source>
</reference>
<accession>A0A9W9A7Z1</accession>
<dbReference type="InterPro" id="IPR021765">
    <property type="entry name" value="UstYa-like"/>
</dbReference>
<evidence type="ECO:0000256" key="2">
    <source>
        <dbReference type="ARBA" id="ARBA00023002"/>
    </source>
</evidence>
<dbReference type="OrthoDB" id="3687641at2759"/>
<dbReference type="GO" id="GO:0016491">
    <property type="term" value="F:oxidoreductase activity"/>
    <property type="evidence" value="ECO:0007669"/>
    <property type="project" value="UniProtKB-KW"/>
</dbReference>
<comment type="similarity">
    <text evidence="3">Belongs to the ustYa family.</text>
</comment>
<keyword evidence="2" id="KW-0560">Oxidoreductase</keyword>
<evidence type="ECO:0000256" key="1">
    <source>
        <dbReference type="ARBA" id="ARBA00004685"/>
    </source>
</evidence>
<gene>
    <name evidence="4" type="ORF">J3R30DRAFT_618101</name>
</gene>
<protein>
    <submittedName>
        <fullName evidence="4">Uncharacterized protein</fullName>
    </submittedName>
</protein>